<dbReference type="EMBL" id="QHKO01000017">
    <property type="protein sequence ID" value="RAL20011.1"/>
    <property type="molecule type" value="Genomic_DNA"/>
</dbReference>
<evidence type="ECO:0000313" key="1">
    <source>
        <dbReference type="EMBL" id="RAL20011.1"/>
    </source>
</evidence>
<dbReference type="AlphaFoldDB" id="A0A328C2J7"/>
<keyword evidence="2" id="KW-1185">Reference proteome</keyword>
<dbReference type="RefSeq" id="WP_111731491.1">
    <property type="nucleotide sequence ID" value="NZ_QHKO01000017.1"/>
</dbReference>
<dbReference type="GO" id="GO:0005085">
    <property type="term" value="F:guanyl-nucleotide exchange factor activity"/>
    <property type="evidence" value="ECO:0007669"/>
    <property type="project" value="TreeGrafter"/>
</dbReference>
<protein>
    <recommendedName>
        <fullName evidence="3">RCC1 repeat-containing protein</fullName>
    </recommendedName>
</protein>
<dbReference type="PRINTS" id="PR00633">
    <property type="entry name" value="RCCNDNSATION"/>
</dbReference>
<dbReference type="Proteomes" id="UP000249169">
    <property type="component" value="Unassembled WGS sequence"/>
</dbReference>
<accession>A0A328C2J7</accession>
<dbReference type="PROSITE" id="PS50012">
    <property type="entry name" value="RCC1_3"/>
    <property type="match status" value="5"/>
</dbReference>
<evidence type="ECO:0008006" key="3">
    <source>
        <dbReference type="Google" id="ProtNLM"/>
    </source>
</evidence>
<dbReference type="Pfam" id="PF13540">
    <property type="entry name" value="RCC1_2"/>
    <property type="match status" value="3"/>
</dbReference>
<gene>
    <name evidence="1" type="ORF">DL240_19075</name>
</gene>
<name>A0A328C2J7_9DELT</name>
<dbReference type="GO" id="GO:0005737">
    <property type="term" value="C:cytoplasm"/>
    <property type="evidence" value="ECO:0007669"/>
    <property type="project" value="TreeGrafter"/>
</dbReference>
<dbReference type="InterPro" id="IPR000408">
    <property type="entry name" value="Reg_chr_condens"/>
</dbReference>
<evidence type="ECO:0000313" key="2">
    <source>
        <dbReference type="Proteomes" id="UP000249169"/>
    </source>
</evidence>
<reference evidence="1 2" key="1">
    <citation type="submission" date="2018-05" db="EMBL/GenBank/DDBJ databases">
        <title>Lujinxingia marina gen. nov. sp. nov., a new facultative anaerobic member of the class Deltaproteobacteria, and proposal of Lujinxingaceae fam. nov.</title>
        <authorList>
            <person name="Li C.-M."/>
        </authorList>
    </citation>
    <scope>NUCLEOTIDE SEQUENCE [LARGE SCALE GENOMIC DNA]</scope>
    <source>
        <strain evidence="1 2">B210</strain>
    </source>
</reference>
<dbReference type="Pfam" id="PF00415">
    <property type="entry name" value="RCC1"/>
    <property type="match status" value="2"/>
</dbReference>
<dbReference type="PANTHER" id="PTHR45982:SF1">
    <property type="entry name" value="REGULATOR OF CHROMOSOME CONDENSATION"/>
    <property type="match status" value="1"/>
</dbReference>
<sequence>CEGLAFPEGEAEVVITLNACAGELEPEHCLPEQVYTFTYETPTWTQVATGAEHSCGILDDGTLWCWGNNGSGRLGDGSTTQRSQPTRVAGDGVWAQVSAGGQHTCGIKEDGSLWCWGLNSEKQAYPASNAANFYNEPYQINNALNWHTVAAGGTHTCALNNEDELYCWGRGIEGQLGTGTPVDDRTRVEITSGGTTIDTFVAVAAGDAHTCAVTAQGANGWCWGSPGDGRLDGNPSQTDTTVSVGNALAISTNITSHIAAGGTHSCAIVTGASDPGAYCWGNNTEGQLGRASTTSTTVNFVDSTQEFSLITTGAEHTCGIADTVAYCWGNAVYGRLGHLSGGFTPTAVSSPQTNWIDIAAGASHTCGISNGTMYCWGRNNNAQIGAPNVGSTANAPTPVAWPYTP</sequence>
<dbReference type="SUPFAM" id="SSF50985">
    <property type="entry name" value="RCC1/BLIP-II"/>
    <property type="match status" value="1"/>
</dbReference>
<dbReference type="Gene3D" id="2.130.10.30">
    <property type="entry name" value="Regulator of chromosome condensation 1/beta-lactamase-inhibitor protein II"/>
    <property type="match status" value="2"/>
</dbReference>
<organism evidence="1 2">
    <name type="scientific">Lujinxingia litoralis</name>
    <dbReference type="NCBI Taxonomy" id="2211119"/>
    <lineage>
        <taxon>Bacteria</taxon>
        <taxon>Deltaproteobacteria</taxon>
        <taxon>Bradymonadales</taxon>
        <taxon>Lujinxingiaceae</taxon>
        <taxon>Lujinxingia</taxon>
    </lineage>
</organism>
<proteinExistence type="predicted"/>
<dbReference type="InterPro" id="IPR009091">
    <property type="entry name" value="RCC1/BLIP-II"/>
</dbReference>
<dbReference type="PANTHER" id="PTHR45982">
    <property type="entry name" value="REGULATOR OF CHROMOSOME CONDENSATION"/>
    <property type="match status" value="1"/>
</dbReference>
<feature type="non-terminal residue" evidence="1">
    <location>
        <position position="1"/>
    </location>
</feature>
<dbReference type="InterPro" id="IPR051553">
    <property type="entry name" value="Ran_GTPase-activating"/>
</dbReference>
<comment type="caution">
    <text evidence="1">The sequence shown here is derived from an EMBL/GenBank/DDBJ whole genome shotgun (WGS) entry which is preliminary data.</text>
</comment>